<dbReference type="HOGENOM" id="CLU_2346656_0_0_1"/>
<reference evidence="2" key="1">
    <citation type="journal article" date="2012" name="PLoS Genet.">
        <title>The genomes of the fungal plant pathogens Cladosporium fulvum and Dothistroma septosporum reveal adaptation to different hosts and lifestyles but also signatures of common ancestry.</title>
        <authorList>
            <person name="de Wit P.J.G.M."/>
            <person name="van der Burgt A."/>
            <person name="Oekmen B."/>
            <person name="Stergiopoulos I."/>
            <person name="Abd-Elsalam K.A."/>
            <person name="Aerts A.L."/>
            <person name="Bahkali A.H."/>
            <person name="Beenen H.G."/>
            <person name="Chettri P."/>
            <person name="Cox M.P."/>
            <person name="Datema E."/>
            <person name="de Vries R.P."/>
            <person name="Dhillon B."/>
            <person name="Ganley A.R."/>
            <person name="Griffiths S.A."/>
            <person name="Guo Y."/>
            <person name="Hamelin R.C."/>
            <person name="Henrissat B."/>
            <person name="Kabir M.S."/>
            <person name="Jashni M.K."/>
            <person name="Kema G."/>
            <person name="Klaubauf S."/>
            <person name="Lapidus A."/>
            <person name="Levasseur A."/>
            <person name="Lindquist E."/>
            <person name="Mehrabi R."/>
            <person name="Ohm R.A."/>
            <person name="Owen T.J."/>
            <person name="Salamov A."/>
            <person name="Schwelm A."/>
            <person name="Schijlen E."/>
            <person name="Sun H."/>
            <person name="van den Burg H.A."/>
            <person name="van Ham R.C.H.J."/>
            <person name="Zhang S."/>
            <person name="Goodwin S.B."/>
            <person name="Grigoriev I.V."/>
            <person name="Collemare J."/>
            <person name="Bradshaw R.E."/>
        </authorList>
    </citation>
    <scope>NUCLEOTIDE SEQUENCE [LARGE SCALE GENOMIC DNA]</scope>
    <source>
        <strain evidence="2">NZE10 / CBS 128990</strain>
    </source>
</reference>
<dbReference type="OrthoDB" id="1046782at2759"/>
<evidence type="ECO:0000313" key="2">
    <source>
        <dbReference type="Proteomes" id="UP000016933"/>
    </source>
</evidence>
<organism evidence="1 2">
    <name type="scientific">Dothistroma septosporum (strain NZE10 / CBS 128990)</name>
    <name type="common">Red band needle blight fungus</name>
    <name type="synonym">Mycosphaerella pini</name>
    <dbReference type="NCBI Taxonomy" id="675120"/>
    <lineage>
        <taxon>Eukaryota</taxon>
        <taxon>Fungi</taxon>
        <taxon>Dikarya</taxon>
        <taxon>Ascomycota</taxon>
        <taxon>Pezizomycotina</taxon>
        <taxon>Dothideomycetes</taxon>
        <taxon>Dothideomycetidae</taxon>
        <taxon>Mycosphaerellales</taxon>
        <taxon>Mycosphaerellaceae</taxon>
        <taxon>Dothistroma</taxon>
    </lineage>
</organism>
<dbReference type="EMBL" id="KB446547">
    <property type="protein sequence ID" value="EME38400.1"/>
    <property type="molecule type" value="Genomic_DNA"/>
</dbReference>
<protein>
    <submittedName>
        <fullName evidence="1">Uncharacterized protein</fullName>
    </submittedName>
</protein>
<gene>
    <name evidence="1" type="ORF">DOTSEDRAFT_75816</name>
</gene>
<keyword evidence="2" id="KW-1185">Reference proteome</keyword>
<evidence type="ECO:0000313" key="1">
    <source>
        <dbReference type="EMBL" id="EME38400.1"/>
    </source>
</evidence>
<name>N1PDY4_DOTSN</name>
<sequence length="97" mass="10959">MSHRSVQLGTAVSVIQAGRSFARDTPQVPSSFFANKMHRGNVRRLTADITDLVAWINFTRRPPVLDRRCIDFLLASLDKTQRLQDCHGIATTPFYKA</sequence>
<accession>N1PDY4</accession>
<proteinExistence type="predicted"/>
<dbReference type="Proteomes" id="UP000016933">
    <property type="component" value="Unassembled WGS sequence"/>
</dbReference>
<reference evidence="1 2" key="2">
    <citation type="journal article" date="2012" name="PLoS Pathog.">
        <title>Diverse lifestyles and strategies of plant pathogenesis encoded in the genomes of eighteen Dothideomycetes fungi.</title>
        <authorList>
            <person name="Ohm R.A."/>
            <person name="Feau N."/>
            <person name="Henrissat B."/>
            <person name="Schoch C.L."/>
            <person name="Horwitz B.A."/>
            <person name="Barry K.W."/>
            <person name="Condon B.J."/>
            <person name="Copeland A.C."/>
            <person name="Dhillon B."/>
            <person name="Glaser F."/>
            <person name="Hesse C.N."/>
            <person name="Kosti I."/>
            <person name="LaButti K."/>
            <person name="Lindquist E.A."/>
            <person name="Lucas S."/>
            <person name="Salamov A.A."/>
            <person name="Bradshaw R.E."/>
            <person name="Ciuffetti L."/>
            <person name="Hamelin R.C."/>
            <person name="Kema G.H.J."/>
            <person name="Lawrence C."/>
            <person name="Scott J.A."/>
            <person name="Spatafora J.W."/>
            <person name="Turgeon B.G."/>
            <person name="de Wit P.J.G.M."/>
            <person name="Zhong S."/>
            <person name="Goodwin S.B."/>
            <person name="Grigoriev I.V."/>
        </authorList>
    </citation>
    <scope>NUCLEOTIDE SEQUENCE [LARGE SCALE GENOMIC DNA]</scope>
    <source>
        <strain evidence="2">NZE10 / CBS 128990</strain>
    </source>
</reference>
<dbReference type="AlphaFoldDB" id="N1PDY4"/>